<evidence type="ECO:0008006" key="3">
    <source>
        <dbReference type="Google" id="ProtNLM"/>
    </source>
</evidence>
<dbReference type="Proteomes" id="UP000274850">
    <property type="component" value="Segment"/>
</dbReference>
<keyword evidence="2" id="KW-1185">Reference proteome</keyword>
<accession>A0A285PY02</accession>
<sequence length="224" mass="25975">MNDQRSFMLTEKSKALKMSILGLVAYKRTGKDTLLTLLQTSSVTPYSVDHEESFWIIYANPCLSVSYIESFLRQRRRRVGFADQLKENVHRELGLTEVTEHDKDHLYINGKLLRDYYIEEGARGRAIDPLYWVKGVLPFSLEDAVVVTDVRFPNELDHINKFDCLTARLYRSPVPLPSFHDVTERGLDQAETDLLLVTSEAEYERALSLFPQYQHYKPVFVVPK</sequence>
<evidence type="ECO:0000313" key="2">
    <source>
        <dbReference type="Proteomes" id="UP000274850"/>
    </source>
</evidence>
<dbReference type="Gene3D" id="3.40.50.300">
    <property type="entry name" value="P-loop containing nucleotide triphosphate hydrolases"/>
    <property type="match status" value="1"/>
</dbReference>
<evidence type="ECO:0000313" key="1">
    <source>
        <dbReference type="EMBL" id="SOB74072.1"/>
    </source>
</evidence>
<protein>
    <recommendedName>
        <fullName evidence="3">Deoxynucleoside monophosphate kinase</fullName>
    </recommendedName>
</protein>
<proteinExistence type="predicted"/>
<dbReference type="InterPro" id="IPR027417">
    <property type="entry name" value="P-loop_NTPase"/>
</dbReference>
<organism evidence="1">
    <name type="scientific">Cedratvirus lausannensis</name>
    <dbReference type="NCBI Taxonomy" id="2023205"/>
    <lineage>
        <taxon>Viruses</taxon>
        <taxon>Pithoviruses</taxon>
        <taxon>Orthocedratvirinae</taxon>
        <taxon>Alphacedratvirus</taxon>
        <taxon>Alphacedratvirus francolausannense</taxon>
    </lineage>
</organism>
<reference evidence="1" key="1">
    <citation type="submission" date="2017-08" db="EMBL/GenBank/DDBJ databases">
        <authorList>
            <person name="de Groot N.N."/>
        </authorList>
    </citation>
    <scope>NUCLEOTIDE SEQUENCE</scope>
</reference>
<name>A0A285PY02_9VIRU</name>
<dbReference type="EMBL" id="LT907979">
    <property type="protein sequence ID" value="SOB74072.1"/>
    <property type="molecule type" value="Genomic_DNA"/>
</dbReference>
<gene>
    <name evidence="1" type="ORF">BQ9231_00189</name>
</gene>